<dbReference type="AlphaFoldDB" id="A0AAN3MAB1"/>
<proteinExistence type="predicted"/>
<dbReference type="EMBL" id="ADWQ01000009">
    <property type="protein sequence ID" value="EFU35620.1"/>
    <property type="molecule type" value="Genomic_DNA"/>
</dbReference>
<comment type="caution">
    <text evidence="1">The sequence shown here is derived from an EMBL/GenBank/DDBJ whole genome shotgun (WGS) entry which is preliminary data.</text>
</comment>
<feature type="non-terminal residue" evidence="1">
    <location>
        <position position="70"/>
    </location>
</feature>
<accession>A0AAN3MAB1</accession>
<dbReference type="PANTHER" id="PTHR36455:SF1">
    <property type="entry name" value="BLR8292 PROTEIN"/>
    <property type="match status" value="1"/>
</dbReference>
<evidence type="ECO:0000313" key="1">
    <source>
        <dbReference type="EMBL" id="EFU35620.1"/>
    </source>
</evidence>
<dbReference type="InterPro" id="IPR008878">
    <property type="entry name" value="Transposase_IS66_Orf2"/>
</dbReference>
<reference evidence="1 2" key="1">
    <citation type="submission" date="2010-09" db="EMBL/GenBank/DDBJ databases">
        <authorList>
            <person name="Weinstock G."/>
            <person name="Sodergren E."/>
            <person name="Clifton S."/>
            <person name="Fulton L."/>
            <person name="Fulton B."/>
            <person name="Courtney L."/>
            <person name="Fronick C."/>
            <person name="Harrison M."/>
            <person name="Strong C."/>
            <person name="Farmer C."/>
            <person name="Delahaunty K."/>
            <person name="Markovic C."/>
            <person name="Hall O."/>
            <person name="Minx P."/>
            <person name="Tomlinson C."/>
            <person name="Mitreva M."/>
            <person name="Hou S."/>
            <person name="Chen J."/>
            <person name="Wollam A."/>
            <person name="Pepin K.H."/>
            <person name="Johnson M."/>
            <person name="Bhonagiri V."/>
            <person name="Zhang X."/>
            <person name="Suruliraj S."/>
            <person name="Warren W."/>
            <person name="Chinwalla A."/>
            <person name="Mardis E.R."/>
            <person name="Wilson R.K."/>
        </authorList>
    </citation>
    <scope>NUCLEOTIDE SEQUENCE [LARGE SCALE GENOMIC DNA]</scope>
    <source>
        <strain evidence="1 2">MS 85-1</strain>
    </source>
</reference>
<name>A0AAN3MAB1_ECOLX</name>
<dbReference type="PANTHER" id="PTHR36455">
    <property type="match status" value="1"/>
</dbReference>
<gene>
    <name evidence="1" type="ORF">HMPREF9350_02692</name>
</gene>
<sequence>MISIPAGSRIWLVAGITDMRNGFNGLASKVQNVLKDDPFSGHLFIFRGRRGDQIKCCGLTATDCASSPNA</sequence>
<dbReference type="NCBIfam" id="NF033819">
    <property type="entry name" value="IS66_TnpB"/>
    <property type="match status" value="1"/>
</dbReference>
<evidence type="ECO:0000313" key="2">
    <source>
        <dbReference type="Proteomes" id="UP000005056"/>
    </source>
</evidence>
<dbReference type="Pfam" id="PF05717">
    <property type="entry name" value="TnpB_IS66"/>
    <property type="match status" value="1"/>
</dbReference>
<organism evidence="1 2">
    <name type="scientific">Escherichia coli MS 85-1</name>
    <dbReference type="NCBI Taxonomy" id="679202"/>
    <lineage>
        <taxon>Bacteria</taxon>
        <taxon>Pseudomonadati</taxon>
        <taxon>Pseudomonadota</taxon>
        <taxon>Gammaproteobacteria</taxon>
        <taxon>Enterobacterales</taxon>
        <taxon>Enterobacteriaceae</taxon>
        <taxon>Escherichia</taxon>
    </lineage>
</organism>
<dbReference type="Proteomes" id="UP000005056">
    <property type="component" value="Unassembled WGS sequence"/>
</dbReference>
<protein>
    <submittedName>
        <fullName evidence="1">IS66 family element, Orf2 protein</fullName>
    </submittedName>
</protein>